<evidence type="ECO:0000313" key="2">
    <source>
        <dbReference type="EMBL" id="MET8435872.1"/>
    </source>
</evidence>
<accession>A0ABV2UDF2</accession>
<proteinExistence type="predicted"/>
<comment type="caution">
    <text evidence="2">The sequence shown here is derived from an EMBL/GenBank/DDBJ whole genome shotgun (WGS) entry which is preliminary data.</text>
</comment>
<reference evidence="2 3" key="1">
    <citation type="submission" date="2024-06" db="EMBL/GenBank/DDBJ databases">
        <title>The Natural Products Discovery Center: Release of the First 8490 Sequenced Strains for Exploring Actinobacteria Biosynthetic Diversity.</title>
        <authorList>
            <person name="Kalkreuter E."/>
            <person name="Kautsar S.A."/>
            <person name="Yang D."/>
            <person name="Bader C.D."/>
            <person name="Teijaro C.N."/>
            <person name="Fluegel L."/>
            <person name="Davis C.M."/>
            <person name="Simpson J.R."/>
            <person name="Lauterbach L."/>
            <person name="Steele A.D."/>
            <person name="Gui C."/>
            <person name="Meng S."/>
            <person name="Li G."/>
            <person name="Viehrig K."/>
            <person name="Ye F."/>
            <person name="Su P."/>
            <person name="Kiefer A.F."/>
            <person name="Nichols A."/>
            <person name="Cepeda A.J."/>
            <person name="Yan W."/>
            <person name="Fan B."/>
            <person name="Jiang Y."/>
            <person name="Adhikari A."/>
            <person name="Zheng C.-J."/>
            <person name="Schuster L."/>
            <person name="Cowan T.M."/>
            <person name="Smanski M.J."/>
            <person name="Chevrette M.G."/>
            <person name="De Carvalho L.P.S."/>
            <person name="Shen B."/>
        </authorList>
    </citation>
    <scope>NUCLEOTIDE SEQUENCE [LARGE SCALE GENOMIC DNA]</scope>
    <source>
        <strain evidence="2 3">NPDC005137</strain>
    </source>
</reference>
<sequence>MYATSLGDDSELRPPEPWRAEAFLVHIGRGREFIGQHDARLGTTRDGVLRASPPYRGRRRDGEIRSVPAPEWRAGNRAS</sequence>
<dbReference type="Proteomes" id="UP001550044">
    <property type="component" value="Unassembled WGS sequence"/>
</dbReference>
<dbReference type="RefSeq" id="WP_356498921.1">
    <property type="nucleotide sequence ID" value="NZ_JBEXEF010000064.1"/>
</dbReference>
<feature type="region of interest" description="Disordered" evidence="1">
    <location>
        <begin position="42"/>
        <end position="79"/>
    </location>
</feature>
<protein>
    <submittedName>
        <fullName evidence="2">Uncharacterized protein</fullName>
    </submittedName>
</protein>
<evidence type="ECO:0000313" key="3">
    <source>
        <dbReference type="Proteomes" id="UP001550044"/>
    </source>
</evidence>
<organism evidence="2 3">
    <name type="scientific">Streptomyces sp. 900116325</name>
    <dbReference type="NCBI Taxonomy" id="3154295"/>
    <lineage>
        <taxon>Bacteria</taxon>
        <taxon>Bacillati</taxon>
        <taxon>Actinomycetota</taxon>
        <taxon>Actinomycetes</taxon>
        <taxon>Kitasatosporales</taxon>
        <taxon>Streptomycetaceae</taxon>
        <taxon>Streptomyces</taxon>
    </lineage>
</organism>
<gene>
    <name evidence="2" type="ORF">ABZV61_24405</name>
</gene>
<evidence type="ECO:0000256" key="1">
    <source>
        <dbReference type="SAM" id="MobiDB-lite"/>
    </source>
</evidence>
<dbReference type="EMBL" id="JBEXIP010000021">
    <property type="protein sequence ID" value="MET8435872.1"/>
    <property type="molecule type" value="Genomic_DNA"/>
</dbReference>
<name>A0ABV2UDF2_9ACTN</name>
<keyword evidence="3" id="KW-1185">Reference proteome</keyword>